<dbReference type="Proteomes" id="UP000729701">
    <property type="component" value="Unassembled WGS sequence"/>
</dbReference>
<proteinExistence type="predicted"/>
<reference evidence="1" key="1">
    <citation type="submission" date="2021-05" db="EMBL/GenBank/DDBJ databases">
        <authorList>
            <person name="Pietrasiak N."/>
            <person name="Ward R."/>
            <person name="Stajich J.E."/>
            <person name="Kurbessoian T."/>
        </authorList>
    </citation>
    <scope>NUCLEOTIDE SEQUENCE</scope>
    <source>
        <strain evidence="1">GSE-NOS-MK-12-04C</strain>
    </source>
</reference>
<organism evidence="1 2">
    <name type="scientific">Cyanomargarita calcarea GSE-NOS-MK-12-04C</name>
    <dbReference type="NCBI Taxonomy" id="2839659"/>
    <lineage>
        <taxon>Bacteria</taxon>
        <taxon>Bacillati</taxon>
        <taxon>Cyanobacteriota</taxon>
        <taxon>Cyanophyceae</taxon>
        <taxon>Nostocales</taxon>
        <taxon>Cyanomargaritaceae</taxon>
        <taxon>Cyanomargarita</taxon>
    </lineage>
</organism>
<comment type="caution">
    <text evidence="1">The sequence shown here is derived from an EMBL/GenBank/DDBJ whole genome shotgun (WGS) entry which is preliminary data.</text>
</comment>
<dbReference type="Pfam" id="PF16277">
    <property type="entry name" value="DUF4926"/>
    <property type="match status" value="1"/>
</dbReference>
<evidence type="ECO:0000313" key="1">
    <source>
        <dbReference type="EMBL" id="MBW4666400.1"/>
    </source>
</evidence>
<dbReference type="EMBL" id="JAHHGZ010000002">
    <property type="protein sequence ID" value="MBW4666400.1"/>
    <property type="molecule type" value="Genomic_DNA"/>
</dbReference>
<protein>
    <submittedName>
        <fullName evidence="1">DUF4926 domain-containing protein</fullName>
    </submittedName>
</protein>
<sequence length="72" mass="8040">MKLLDIVALTENLPQLRLYRGQVGTIVDEYEPGVFEVEFSDLAGKAYGVETLNASQLMVLYHQPIGERTLVS</sequence>
<reference evidence="1" key="2">
    <citation type="journal article" date="2022" name="Microbiol. Resour. Announc.">
        <title>Metagenome Sequencing to Explore Phylogenomics of Terrestrial Cyanobacteria.</title>
        <authorList>
            <person name="Ward R.D."/>
            <person name="Stajich J.E."/>
            <person name="Johansen J.R."/>
            <person name="Huntemann M."/>
            <person name="Clum A."/>
            <person name="Foster B."/>
            <person name="Foster B."/>
            <person name="Roux S."/>
            <person name="Palaniappan K."/>
            <person name="Varghese N."/>
            <person name="Mukherjee S."/>
            <person name="Reddy T.B.K."/>
            <person name="Daum C."/>
            <person name="Copeland A."/>
            <person name="Chen I.A."/>
            <person name="Ivanova N.N."/>
            <person name="Kyrpides N.C."/>
            <person name="Shapiro N."/>
            <person name="Eloe-Fadrosh E.A."/>
            <person name="Pietrasiak N."/>
        </authorList>
    </citation>
    <scope>NUCLEOTIDE SEQUENCE</scope>
    <source>
        <strain evidence="1">GSE-NOS-MK-12-04C</strain>
    </source>
</reference>
<evidence type="ECO:0000313" key="2">
    <source>
        <dbReference type="Proteomes" id="UP000729701"/>
    </source>
</evidence>
<accession>A0A951QKX3</accession>
<gene>
    <name evidence="1" type="ORF">KME60_02870</name>
</gene>
<name>A0A951QKX3_9CYAN</name>
<dbReference type="InterPro" id="IPR032568">
    <property type="entry name" value="DUF4926"/>
</dbReference>
<dbReference type="AlphaFoldDB" id="A0A951QKX3"/>